<dbReference type="EMBL" id="CM007890">
    <property type="protein sequence ID" value="OTG38026.1"/>
    <property type="molecule type" value="Genomic_DNA"/>
</dbReference>
<proteinExistence type="inferred from homology"/>
<dbReference type="OMA" id="LEAGMEC"/>
<evidence type="ECO:0000256" key="2">
    <source>
        <dbReference type="ARBA" id="ARBA00023002"/>
    </source>
</evidence>
<keyword evidence="5" id="KW-1185">Reference proteome</keyword>
<reference evidence="3 5" key="1">
    <citation type="journal article" date="2017" name="Nature">
        <title>The sunflower genome provides insights into oil metabolism, flowering and Asterid evolution.</title>
        <authorList>
            <person name="Badouin H."/>
            <person name="Gouzy J."/>
            <person name="Grassa C.J."/>
            <person name="Murat F."/>
            <person name="Staton S.E."/>
            <person name="Cottret L."/>
            <person name="Lelandais-Briere C."/>
            <person name="Owens G.L."/>
            <person name="Carrere S."/>
            <person name="Mayjonade B."/>
            <person name="Legrand L."/>
            <person name="Gill N."/>
            <person name="Kane N.C."/>
            <person name="Bowers J.E."/>
            <person name="Hubner S."/>
            <person name="Bellec A."/>
            <person name="Berard A."/>
            <person name="Berges H."/>
            <person name="Blanchet N."/>
            <person name="Boniface M.C."/>
            <person name="Brunel D."/>
            <person name="Catrice O."/>
            <person name="Chaidir N."/>
            <person name="Claudel C."/>
            <person name="Donnadieu C."/>
            <person name="Faraut T."/>
            <person name="Fievet G."/>
            <person name="Helmstetter N."/>
            <person name="King M."/>
            <person name="Knapp S.J."/>
            <person name="Lai Z."/>
            <person name="Le Paslier M.C."/>
            <person name="Lippi Y."/>
            <person name="Lorenzon L."/>
            <person name="Mandel J.R."/>
            <person name="Marage G."/>
            <person name="Marchand G."/>
            <person name="Marquand E."/>
            <person name="Bret-Mestries E."/>
            <person name="Morien E."/>
            <person name="Nambeesan S."/>
            <person name="Nguyen T."/>
            <person name="Pegot-Espagnet P."/>
            <person name="Pouilly N."/>
            <person name="Raftis F."/>
            <person name="Sallet E."/>
            <person name="Schiex T."/>
            <person name="Thomas J."/>
            <person name="Vandecasteele C."/>
            <person name="Vares D."/>
            <person name="Vear F."/>
            <person name="Vautrin S."/>
            <person name="Crespi M."/>
            <person name="Mangin B."/>
            <person name="Burke J.M."/>
            <person name="Salse J."/>
            <person name="Munos S."/>
            <person name="Vincourt P."/>
            <person name="Rieseberg L.H."/>
            <person name="Langlade N.B."/>
        </authorList>
    </citation>
    <scope>NUCLEOTIDE SEQUENCE [LARGE SCALE GENOMIC DNA]</scope>
    <source>
        <strain evidence="5">cv. SF193</strain>
        <tissue evidence="3">Leaves</tissue>
    </source>
</reference>
<evidence type="ECO:0000313" key="5">
    <source>
        <dbReference type="Proteomes" id="UP000215914"/>
    </source>
</evidence>
<evidence type="ECO:0000256" key="1">
    <source>
        <dbReference type="ARBA" id="ARBA00006484"/>
    </source>
</evidence>
<evidence type="ECO:0000313" key="3">
    <source>
        <dbReference type="EMBL" id="KAF5823391.1"/>
    </source>
</evidence>
<evidence type="ECO:0000313" key="4">
    <source>
        <dbReference type="EMBL" id="OTG38026.1"/>
    </source>
</evidence>
<dbReference type="PANTHER" id="PTHR43180:SF50">
    <property type="entry name" value="SHORT CHAIN DEHYDROGENASE"/>
    <property type="match status" value="1"/>
</dbReference>
<dbReference type="GO" id="GO:0120529">
    <property type="term" value="F:secoisolariciresinol dehydrogenase activity"/>
    <property type="evidence" value="ECO:0007669"/>
    <property type="project" value="UniProtKB-EC"/>
</dbReference>
<sequence length="169" mass="18360">MFWILLVQVRRKVALITGAASGLGECTAKLFAEHRAKVILVDIQDDLGRMVSEAIGSANSMFVHCDVSKEEDVKNAIDTAISTYGKFDIVFNNAGISDPLKPSIIDNEKTAFDRVIGVNVTGIFLGMKHAARVMVPVRSGTIISTATQLALLQMWVVDETMVNRAGLTH</sequence>
<dbReference type="Gramene" id="mRNA:HanXRQr2_Chr01g0037861">
    <property type="protein sequence ID" value="CDS:HanXRQr2_Chr01g0037861.1"/>
    <property type="gene ID" value="HanXRQr2_Chr01g0037861"/>
</dbReference>
<dbReference type="InterPro" id="IPR002347">
    <property type="entry name" value="SDR_fam"/>
</dbReference>
<dbReference type="Proteomes" id="UP000215914">
    <property type="component" value="Chromosome 1"/>
</dbReference>
<accession>A0A251VSG7</accession>
<dbReference type="InterPro" id="IPR036291">
    <property type="entry name" value="NAD(P)-bd_dom_sf"/>
</dbReference>
<protein>
    <submittedName>
        <fullName evidence="4">Putative glucose/ribitol dehydrogenase</fullName>
    </submittedName>
    <submittedName>
        <fullName evidence="3">Secoisolariciresinol dehydrogenase</fullName>
        <ecNumber evidence="3">1.1.1.331</ecNumber>
    </submittedName>
</protein>
<comment type="similarity">
    <text evidence="1">Belongs to the short-chain dehydrogenases/reductases (SDR) family.</text>
</comment>
<dbReference type="AlphaFoldDB" id="A0A251VSG7"/>
<dbReference type="SUPFAM" id="SSF51735">
    <property type="entry name" value="NAD(P)-binding Rossmann-fold domains"/>
    <property type="match status" value="1"/>
</dbReference>
<dbReference type="InParanoid" id="A0A251VSG7"/>
<gene>
    <name evidence="4" type="ORF">HannXRQ_Chr01g0025211</name>
    <name evidence="3" type="ORF">HanXRQr2_Chr01g0037861</name>
</gene>
<dbReference type="PANTHER" id="PTHR43180">
    <property type="entry name" value="3-OXOACYL-(ACYL-CARRIER-PROTEIN) REDUCTASE (AFU_ORTHOLOGUE AFUA_6G11210)"/>
    <property type="match status" value="1"/>
</dbReference>
<name>A0A251VSG7_HELAN</name>
<reference evidence="4" key="2">
    <citation type="submission" date="2017-02" db="EMBL/GenBank/DDBJ databases">
        <title>Sunflower complete genome.</title>
        <authorList>
            <person name="Langlade N."/>
            <person name="Munos S."/>
        </authorList>
    </citation>
    <scope>NUCLEOTIDE SEQUENCE [LARGE SCALE GENOMIC DNA]</scope>
    <source>
        <tissue evidence="4">Leaves</tissue>
    </source>
</reference>
<dbReference type="Gene3D" id="3.40.50.720">
    <property type="entry name" value="NAD(P)-binding Rossmann-like Domain"/>
    <property type="match status" value="1"/>
</dbReference>
<dbReference type="PRINTS" id="PR00081">
    <property type="entry name" value="GDHRDH"/>
</dbReference>
<reference evidence="3" key="3">
    <citation type="submission" date="2020-06" db="EMBL/GenBank/DDBJ databases">
        <title>Helianthus annuus Genome sequencing and assembly Release 2.</title>
        <authorList>
            <person name="Gouzy J."/>
            <person name="Langlade N."/>
            <person name="Munos S."/>
        </authorList>
    </citation>
    <scope>NUCLEOTIDE SEQUENCE</scope>
    <source>
        <tissue evidence="3">Leaves</tissue>
    </source>
</reference>
<dbReference type="STRING" id="4232.A0A251VSG7"/>
<dbReference type="Pfam" id="PF13561">
    <property type="entry name" value="adh_short_C2"/>
    <property type="match status" value="1"/>
</dbReference>
<organism evidence="4 5">
    <name type="scientific">Helianthus annuus</name>
    <name type="common">Common sunflower</name>
    <dbReference type="NCBI Taxonomy" id="4232"/>
    <lineage>
        <taxon>Eukaryota</taxon>
        <taxon>Viridiplantae</taxon>
        <taxon>Streptophyta</taxon>
        <taxon>Embryophyta</taxon>
        <taxon>Tracheophyta</taxon>
        <taxon>Spermatophyta</taxon>
        <taxon>Magnoliopsida</taxon>
        <taxon>eudicotyledons</taxon>
        <taxon>Gunneridae</taxon>
        <taxon>Pentapetalae</taxon>
        <taxon>asterids</taxon>
        <taxon>campanulids</taxon>
        <taxon>Asterales</taxon>
        <taxon>Asteraceae</taxon>
        <taxon>Asteroideae</taxon>
        <taxon>Heliantheae alliance</taxon>
        <taxon>Heliantheae</taxon>
        <taxon>Helianthus</taxon>
    </lineage>
</organism>
<dbReference type="EMBL" id="MNCJ02000316">
    <property type="protein sequence ID" value="KAF5823391.1"/>
    <property type="molecule type" value="Genomic_DNA"/>
</dbReference>
<keyword evidence="2 3" id="KW-0560">Oxidoreductase</keyword>
<dbReference type="EC" id="1.1.1.331" evidence="3"/>